<sequence>MRGWLPLTLGLLAIVVGALWTLQGLGRLDGSVLSGELVLAVVGPLLVLAGVVLLRVGLRARAGGSPS</sequence>
<feature type="transmembrane region" description="Helical" evidence="1">
    <location>
        <begin position="37"/>
        <end position="58"/>
    </location>
</feature>
<keyword evidence="1" id="KW-0812">Transmembrane</keyword>
<evidence type="ECO:0000313" key="3">
    <source>
        <dbReference type="Proteomes" id="UP001332243"/>
    </source>
</evidence>
<keyword evidence="1" id="KW-1133">Transmembrane helix</keyword>
<evidence type="ECO:0000313" key="2">
    <source>
        <dbReference type="EMBL" id="MEE6261968.1"/>
    </source>
</evidence>
<dbReference type="RefSeq" id="WP_331217106.1">
    <property type="nucleotide sequence ID" value="NZ_JAZGQK010000024.1"/>
</dbReference>
<keyword evidence="1" id="KW-0472">Membrane</keyword>
<evidence type="ECO:0008006" key="4">
    <source>
        <dbReference type="Google" id="ProtNLM"/>
    </source>
</evidence>
<gene>
    <name evidence="2" type="ORF">V1633_26120</name>
</gene>
<dbReference type="EMBL" id="JAZGQK010000024">
    <property type="protein sequence ID" value="MEE6261968.1"/>
    <property type="molecule type" value="Genomic_DNA"/>
</dbReference>
<comment type="caution">
    <text evidence="2">The sequence shown here is derived from an EMBL/GenBank/DDBJ whole genome shotgun (WGS) entry which is preliminary data.</text>
</comment>
<protein>
    <recommendedName>
        <fullName evidence="4">DUF3309 domain-containing protein</fullName>
    </recommendedName>
</protein>
<keyword evidence="3" id="KW-1185">Reference proteome</keyword>
<organism evidence="2 3">
    <name type="scientific">Plantactinospora sonchi</name>
    <dbReference type="NCBI Taxonomy" id="1544735"/>
    <lineage>
        <taxon>Bacteria</taxon>
        <taxon>Bacillati</taxon>
        <taxon>Actinomycetota</taxon>
        <taxon>Actinomycetes</taxon>
        <taxon>Micromonosporales</taxon>
        <taxon>Micromonosporaceae</taxon>
        <taxon>Plantactinospora</taxon>
    </lineage>
</organism>
<reference evidence="2 3" key="1">
    <citation type="submission" date="2024-01" db="EMBL/GenBank/DDBJ databases">
        <title>Genome insights into Plantactinospora sonchi sp. nov.</title>
        <authorList>
            <person name="Wang L."/>
        </authorList>
    </citation>
    <scope>NUCLEOTIDE SEQUENCE [LARGE SCALE GENOMIC DNA]</scope>
    <source>
        <strain evidence="2 3">NEAU-QY2</strain>
    </source>
</reference>
<proteinExistence type="predicted"/>
<dbReference type="Proteomes" id="UP001332243">
    <property type="component" value="Unassembled WGS sequence"/>
</dbReference>
<name>A0ABU7RZK1_9ACTN</name>
<accession>A0ABU7RZK1</accession>
<evidence type="ECO:0000256" key="1">
    <source>
        <dbReference type="SAM" id="Phobius"/>
    </source>
</evidence>